<name>A0ABN7UGQ0_GIGMA</name>
<dbReference type="Proteomes" id="UP000789901">
    <property type="component" value="Unassembled WGS sequence"/>
</dbReference>
<protein>
    <submittedName>
        <fullName evidence="1">24193_t:CDS:1</fullName>
    </submittedName>
</protein>
<comment type="caution">
    <text evidence="1">The sequence shown here is derived from an EMBL/GenBank/DDBJ whole genome shotgun (WGS) entry which is preliminary data.</text>
</comment>
<organism evidence="1 2">
    <name type="scientific">Gigaspora margarita</name>
    <dbReference type="NCBI Taxonomy" id="4874"/>
    <lineage>
        <taxon>Eukaryota</taxon>
        <taxon>Fungi</taxon>
        <taxon>Fungi incertae sedis</taxon>
        <taxon>Mucoromycota</taxon>
        <taxon>Glomeromycotina</taxon>
        <taxon>Glomeromycetes</taxon>
        <taxon>Diversisporales</taxon>
        <taxon>Gigasporaceae</taxon>
        <taxon>Gigaspora</taxon>
    </lineage>
</organism>
<dbReference type="EMBL" id="CAJVQB010002586">
    <property type="protein sequence ID" value="CAG8580268.1"/>
    <property type="molecule type" value="Genomic_DNA"/>
</dbReference>
<sequence length="165" mass="18401">MEYTANNKHIEYATNNGNEISNDLVSETASSIQTELSNNSSRQLPADIWEEFNTINNGVGKYKGAAFDNPYFKDYTKVLNPGYEPLKHTALATSILDTEAANIIIKMDKELSKANNLTLYIDDFSKIAHTAKFIAEKIIEVLEMIRPEKFTVIVSDAESSMVAAK</sequence>
<evidence type="ECO:0000313" key="1">
    <source>
        <dbReference type="EMBL" id="CAG8580268.1"/>
    </source>
</evidence>
<accession>A0ABN7UGQ0</accession>
<gene>
    <name evidence="1" type="ORF">GMARGA_LOCUS5913</name>
</gene>
<keyword evidence="2" id="KW-1185">Reference proteome</keyword>
<reference evidence="1 2" key="1">
    <citation type="submission" date="2021-06" db="EMBL/GenBank/DDBJ databases">
        <authorList>
            <person name="Kallberg Y."/>
            <person name="Tangrot J."/>
            <person name="Rosling A."/>
        </authorList>
    </citation>
    <scope>NUCLEOTIDE SEQUENCE [LARGE SCALE GENOMIC DNA]</scope>
    <source>
        <strain evidence="1 2">120-4 pot B 10/14</strain>
    </source>
</reference>
<evidence type="ECO:0000313" key="2">
    <source>
        <dbReference type="Proteomes" id="UP000789901"/>
    </source>
</evidence>
<proteinExistence type="predicted"/>